<evidence type="ECO:0000313" key="1">
    <source>
        <dbReference type="EMBL" id="CAF1631924.1"/>
    </source>
</evidence>
<accession>A0A816DAI8</accession>
<gene>
    <name evidence="1" type="ORF">GPM918_LOCUS44398</name>
    <name evidence="2" type="ORF">SRO942_LOCUS46229</name>
</gene>
<sequence>MWEVDKLGIRDLFVNTITSNTAEGLNYVYKEMIQFHTISIDRVLMVMKLLCDFYVAETNRGMCGMGT</sequence>
<evidence type="ECO:0000313" key="2">
    <source>
        <dbReference type="EMBL" id="CAF4531771.1"/>
    </source>
</evidence>
<dbReference type="EMBL" id="CAJOBC010111837">
    <property type="protein sequence ID" value="CAF4531771.1"/>
    <property type="molecule type" value="Genomic_DNA"/>
</dbReference>
<dbReference type="Proteomes" id="UP000663829">
    <property type="component" value="Unassembled WGS sequence"/>
</dbReference>
<keyword evidence="3" id="KW-1185">Reference proteome</keyword>
<comment type="caution">
    <text evidence="1">The sequence shown here is derived from an EMBL/GenBank/DDBJ whole genome shotgun (WGS) entry which is preliminary data.</text>
</comment>
<evidence type="ECO:0000313" key="3">
    <source>
        <dbReference type="Proteomes" id="UP000663829"/>
    </source>
</evidence>
<name>A0A816DAI8_9BILA</name>
<protein>
    <submittedName>
        <fullName evidence="1">Uncharacterized protein</fullName>
    </submittedName>
</protein>
<dbReference type="Proteomes" id="UP000681722">
    <property type="component" value="Unassembled WGS sequence"/>
</dbReference>
<dbReference type="EMBL" id="CAJNOQ010043917">
    <property type="protein sequence ID" value="CAF1631924.1"/>
    <property type="molecule type" value="Genomic_DNA"/>
</dbReference>
<proteinExistence type="predicted"/>
<dbReference type="AlphaFoldDB" id="A0A816DAI8"/>
<dbReference type="OrthoDB" id="5791190at2759"/>
<reference evidence="1" key="1">
    <citation type="submission" date="2021-02" db="EMBL/GenBank/DDBJ databases">
        <authorList>
            <person name="Nowell W R."/>
        </authorList>
    </citation>
    <scope>NUCLEOTIDE SEQUENCE</scope>
</reference>
<organism evidence="1 3">
    <name type="scientific">Didymodactylos carnosus</name>
    <dbReference type="NCBI Taxonomy" id="1234261"/>
    <lineage>
        <taxon>Eukaryota</taxon>
        <taxon>Metazoa</taxon>
        <taxon>Spiralia</taxon>
        <taxon>Gnathifera</taxon>
        <taxon>Rotifera</taxon>
        <taxon>Eurotatoria</taxon>
        <taxon>Bdelloidea</taxon>
        <taxon>Philodinida</taxon>
        <taxon>Philodinidae</taxon>
        <taxon>Didymodactylos</taxon>
    </lineage>
</organism>